<evidence type="ECO:0000313" key="2">
    <source>
        <dbReference type="Proteomes" id="UP000617426"/>
    </source>
</evidence>
<dbReference type="EMBL" id="JACHMK010000001">
    <property type="protein sequence ID" value="MBB6335545.1"/>
    <property type="molecule type" value="Genomic_DNA"/>
</dbReference>
<dbReference type="RefSeq" id="WP_184453978.1">
    <property type="nucleotide sequence ID" value="NZ_JACHMK010000001.1"/>
</dbReference>
<keyword evidence="2" id="KW-1185">Reference proteome</keyword>
<dbReference type="AlphaFoldDB" id="A0A923E7K4"/>
<name>A0A923E7K4_9ACTO</name>
<sequence>MDLHVDDGALRSAAGRIREGSIRLSSELYIPALESYGSLAFPSALSSQLHDLQTQMNALVQDVASTADATLATAESMVGLEESLEEAFKGARSR</sequence>
<gene>
    <name evidence="1" type="ORF">HD592_002110</name>
</gene>
<dbReference type="Proteomes" id="UP000617426">
    <property type="component" value="Unassembled WGS sequence"/>
</dbReference>
<reference evidence="1" key="1">
    <citation type="submission" date="2020-08" db="EMBL/GenBank/DDBJ databases">
        <title>Sequencing the genomes of 1000 actinobacteria strains.</title>
        <authorList>
            <person name="Klenk H.-P."/>
        </authorList>
    </citation>
    <scope>NUCLEOTIDE SEQUENCE</scope>
    <source>
        <strain evidence="1">DSM 10695</strain>
    </source>
</reference>
<accession>A0A923E7K4</accession>
<proteinExistence type="predicted"/>
<comment type="caution">
    <text evidence="1">The sequence shown here is derived from an EMBL/GenBank/DDBJ whole genome shotgun (WGS) entry which is preliminary data.</text>
</comment>
<organism evidence="1 2">
    <name type="scientific">Schaalia hyovaginalis</name>
    <dbReference type="NCBI Taxonomy" id="29316"/>
    <lineage>
        <taxon>Bacteria</taxon>
        <taxon>Bacillati</taxon>
        <taxon>Actinomycetota</taxon>
        <taxon>Actinomycetes</taxon>
        <taxon>Actinomycetales</taxon>
        <taxon>Actinomycetaceae</taxon>
        <taxon>Schaalia</taxon>
    </lineage>
</organism>
<evidence type="ECO:0000313" key="1">
    <source>
        <dbReference type="EMBL" id="MBB6335545.1"/>
    </source>
</evidence>
<protein>
    <submittedName>
        <fullName evidence="1">Uncharacterized protein</fullName>
    </submittedName>
</protein>